<dbReference type="Pfam" id="PF00072">
    <property type="entry name" value="Response_reg"/>
    <property type="match status" value="2"/>
</dbReference>
<dbReference type="SUPFAM" id="SSF47384">
    <property type="entry name" value="Homodimeric domain of signal transducing histidine kinase"/>
    <property type="match status" value="1"/>
</dbReference>
<comment type="caution">
    <text evidence="15">The sequence shown here is derived from an EMBL/GenBank/DDBJ whole genome shotgun (WGS) entry which is preliminary data.</text>
</comment>
<dbReference type="PRINTS" id="PR00344">
    <property type="entry name" value="BCTRLSENSOR"/>
</dbReference>
<dbReference type="CDD" id="cd00082">
    <property type="entry name" value="HisKA"/>
    <property type="match status" value="1"/>
</dbReference>
<dbReference type="GO" id="GO:0009927">
    <property type="term" value="F:histidine phosphotransfer kinase activity"/>
    <property type="evidence" value="ECO:0007669"/>
    <property type="project" value="TreeGrafter"/>
</dbReference>
<keyword evidence="5 10" id="KW-0597">Phosphoprotein</keyword>
<dbReference type="SMART" id="SM00448">
    <property type="entry name" value="REC"/>
    <property type="match status" value="2"/>
</dbReference>
<keyword evidence="11" id="KW-0175">Coiled coil</keyword>
<accession>A0A426U0J4</accession>
<evidence type="ECO:0000256" key="2">
    <source>
        <dbReference type="ARBA" id="ARBA00004370"/>
    </source>
</evidence>
<proteinExistence type="inferred from homology"/>
<dbReference type="EC" id="2.7.13.3" evidence="4"/>
<dbReference type="Gene3D" id="3.30.565.10">
    <property type="entry name" value="Histidine kinase-like ATPase, C-terminal domain"/>
    <property type="match status" value="1"/>
</dbReference>
<evidence type="ECO:0000256" key="11">
    <source>
        <dbReference type="SAM" id="Coils"/>
    </source>
</evidence>
<evidence type="ECO:0000259" key="12">
    <source>
        <dbReference type="PROSITE" id="PS50109"/>
    </source>
</evidence>
<reference evidence="15 16" key="1">
    <citation type="submission" date="2018-12" db="EMBL/GenBank/DDBJ databases">
        <title>Genome Sequence of Candidatus Viridilinea halotolerans isolated from saline sulfide-rich spring.</title>
        <authorList>
            <person name="Grouzdev D.S."/>
            <person name="Burganskaya E.I."/>
            <person name="Krutkina M.S."/>
            <person name="Sukhacheva M.V."/>
            <person name="Gorlenko V.M."/>
        </authorList>
    </citation>
    <scope>NUCLEOTIDE SEQUENCE [LARGE SCALE GENOMIC DNA]</scope>
    <source>
        <strain evidence="15">Chok-6</strain>
    </source>
</reference>
<evidence type="ECO:0000313" key="16">
    <source>
        <dbReference type="Proteomes" id="UP000280307"/>
    </source>
</evidence>
<name>A0A426U0J4_9CHLR</name>
<dbReference type="GO" id="GO:0000155">
    <property type="term" value="F:phosphorelay sensor kinase activity"/>
    <property type="evidence" value="ECO:0007669"/>
    <property type="project" value="InterPro"/>
</dbReference>
<dbReference type="GO" id="GO:0005886">
    <property type="term" value="C:plasma membrane"/>
    <property type="evidence" value="ECO:0007669"/>
    <property type="project" value="TreeGrafter"/>
</dbReference>
<evidence type="ECO:0000256" key="8">
    <source>
        <dbReference type="ARBA" id="ARBA00023012"/>
    </source>
</evidence>
<dbReference type="PROSITE" id="PS50110">
    <property type="entry name" value="RESPONSE_REGULATORY"/>
    <property type="match status" value="2"/>
</dbReference>
<dbReference type="InterPro" id="IPR036097">
    <property type="entry name" value="HisK_dim/P_sf"/>
</dbReference>
<evidence type="ECO:0000256" key="7">
    <source>
        <dbReference type="ARBA" id="ARBA00022777"/>
    </source>
</evidence>
<dbReference type="FunFam" id="3.30.565.10:FF:000010">
    <property type="entry name" value="Sensor histidine kinase RcsC"/>
    <property type="match status" value="1"/>
</dbReference>
<evidence type="ECO:0000256" key="5">
    <source>
        <dbReference type="ARBA" id="ARBA00022553"/>
    </source>
</evidence>
<dbReference type="SMART" id="SM00304">
    <property type="entry name" value="HAMP"/>
    <property type="match status" value="1"/>
</dbReference>
<dbReference type="Pfam" id="PF00512">
    <property type="entry name" value="HisKA"/>
    <property type="match status" value="1"/>
</dbReference>
<gene>
    <name evidence="15" type="ORF">EI684_10025</name>
</gene>
<feature type="domain" description="HAMP" evidence="14">
    <location>
        <begin position="340"/>
        <end position="392"/>
    </location>
</feature>
<dbReference type="Gene3D" id="3.40.50.2300">
    <property type="match status" value="2"/>
</dbReference>
<dbReference type="SUPFAM" id="SSF55874">
    <property type="entry name" value="ATPase domain of HSP90 chaperone/DNA topoisomerase II/histidine kinase"/>
    <property type="match status" value="1"/>
</dbReference>
<evidence type="ECO:0000259" key="14">
    <source>
        <dbReference type="PROSITE" id="PS50885"/>
    </source>
</evidence>
<dbReference type="SMART" id="SM00388">
    <property type="entry name" value="HisKA"/>
    <property type="match status" value="1"/>
</dbReference>
<feature type="domain" description="Response regulatory" evidence="13">
    <location>
        <begin position="684"/>
        <end position="797"/>
    </location>
</feature>
<dbReference type="Pfam" id="PF00672">
    <property type="entry name" value="HAMP"/>
    <property type="match status" value="1"/>
</dbReference>
<feature type="modified residue" description="4-aspartylphosphate" evidence="10">
    <location>
        <position position="733"/>
    </location>
</feature>
<dbReference type="InterPro" id="IPR001789">
    <property type="entry name" value="Sig_transdc_resp-reg_receiver"/>
</dbReference>
<dbReference type="Gene3D" id="1.10.287.130">
    <property type="match status" value="1"/>
</dbReference>
<evidence type="ECO:0000256" key="3">
    <source>
        <dbReference type="ARBA" id="ARBA00006402"/>
    </source>
</evidence>
<comment type="subcellular location">
    <subcellularLocation>
        <location evidence="2">Membrane</location>
    </subcellularLocation>
</comment>
<evidence type="ECO:0000256" key="1">
    <source>
        <dbReference type="ARBA" id="ARBA00000085"/>
    </source>
</evidence>
<feature type="domain" description="Response regulatory" evidence="13">
    <location>
        <begin position="809"/>
        <end position="925"/>
    </location>
</feature>
<dbReference type="CDD" id="cd16922">
    <property type="entry name" value="HATPase_EvgS-ArcB-TorS-like"/>
    <property type="match status" value="1"/>
</dbReference>
<evidence type="ECO:0000256" key="9">
    <source>
        <dbReference type="ARBA" id="ARBA00074306"/>
    </source>
</evidence>
<comment type="similarity">
    <text evidence="3">In the N-terminal section; belongs to the phytochrome family.</text>
</comment>
<dbReference type="EMBL" id="RSAS01000387">
    <property type="protein sequence ID" value="RRR72559.1"/>
    <property type="molecule type" value="Genomic_DNA"/>
</dbReference>
<feature type="domain" description="Histidine kinase" evidence="12">
    <location>
        <begin position="439"/>
        <end position="660"/>
    </location>
</feature>
<dbReference type="Proteomes" id="UP000280307">
    <property type="component" value="Unassembled WGS sequence"/>
</dbReference>
<evidence type="ECO:0000256" key="10">
    <source>
        <dbReference type="PROSITE-ProRule" id="PRU00169"/>
    </source>
</evidence>
<dbReference type="SUPFAM" id="SSF52172">
    <property type="entry name" value="CheY-like"/>
    <property type="match status" value="2"/>
</dbReference>
<evidence type="ECO:0000259" key="13">
    <source>
        <dbReference type="PROSITE" id="PS50110"/>
    </source>
</evidence>
<protein>
    <recommendedName>
        <fullName evidence="9">Circadian input-output histidine kinase CikA</fullName>
        <ecNumber evidence="4">2.7.13.3</ecNumber>
    </recommendedName>
</protein>
<keyword evidence="8" id="KW-0902">Two-component regulatory system</keyword>
<evidence type="ECO:0000256" key="4">
    <source>
        <dbReference type="ARBA" id="ARBA00012438"/>
    </source>
</evidence>
<dbReference type="InterPro" id="IPR011006">
    <property type="entry name" value="CheY-like_superfamily"/>
</dbReference>
<dbReference type="InterPro" id="IPR036890">
    <property type="entry name" value="HATPase_C_sf"/>
</dbReference>
<feature type="modified residue" description="4-aspartylphosphate" evidence="10">
    <location>
        <position position="858"/>
    </location>
</feature>
<dbReference type="InterPro" id="IPR005467">
    <property type="entry name" value="His_kinase_dom"/>
</dbReference>
<sequence>MGIRPRINRLRYPEKFLLISLLFLLPLAVTMGFMVAEQNVRIRFAQKEIAGTEYLHALNEVYLATLLHRHEAMRALSLGITVESLPRTKLRVETAMAALRPLQADYGERLRTEALFQRIEAGWEVLRSDDLRGSALEGYERYQQLIDDQRALIATVGDYSNLILDPDLDSYYMMDAVLLRLPEAQAIMARILLVNEGLVPLPYLLAERRTELVMQLSLLRANRETLRRNLETAYTHTAWTQLRPLLAPEEEQYLALVDAMIAQYQEAATAPNRLVGTRELVNAGQMAMEGSARLSATTAPALETLLAARINALRQRQSFTVAFSLLLLLAAYATGIRLMRSISGPLNELLRATQRLAGGDLAVQVHATGQSEVARVGQAFNQMAQEVRTGRDLLEQRVLERTQALANTTRAAEEARINAEEARAAAEEATKAKSIFLANMSHELRTPLNAIIGYAEMLEEEAEDLGYDDFAPDLHKIRTAGRQLLALINDVLDISKIEAGRMELHLDRFALSTMIHDVTSTIEPLVANNNNRFVVSGDISGTLYNDLTRLRQSLLNLLSNAAKFTANGKITLEIENQNINGVEYLYLRVHDTGIGIAQEQLGQLFREFTQGDASTTRKYGGTGLGLALSRRFCQMMGGDITVSSRPDEGSTFTIVVPREVRPEEAVAHLVAASDVVPNGPVRGTVLVIDDDPATSELLQRTLSREGLRVVTAISGAEGLARARIVRPDVITLDVLLRDADGWQILAALKADPELANIPVVMLTILDERSTGFSLGAADYLTKPVDRRRLIELVGRYCTTNDDSSNEPPTVLVVEDDDTTREILCRTLDQAGWQTHEAANGRLGLEAVAAARPGLILLDLMMPELDGFGFLNELRSNVEWMHIPVIVVTAMDLTHEDRMLLTASAQRVIQKGAYERDQLLGEVRTLVARYTRQGPLL</sequence>
<dbReference type="InterPro" id="IPR003661">
    <property type="entry name" value="HisK_dim/P_dom"/>
</dbReference>
<dbReference type="CDD" id="cd06225">
    <property type="entry name" value="HAMP"/>
    <property type="match status" value="1"/>
</dbReference>
<dbReference type="InterPro" id="IPR003594">
    <property type="entry name" value="HATPase_dom"/>
</dbReference>
<dbReference type="InterPro" id="IPR004358">
    <property type="entry name" value="Sig_transdc_His_kin-like_C"/>
</dbReference>
<dbReference type="InterPro" id="IPR003660">
    <property type="entry name" value="HAMP_dom"/>
</dbReference>
<evidence type="ECO:0000313" key="15">
    <source>
        <dbReference type="EMBL" id="RRR72559.1"/>
    </source>
</evidence>
<dbReference type="PANTHER" id="PTHR43047">
    <property type="entry name" value="TWO-COMPONENT HISTIDINE PROTEIN KINASE"/>
    <property type="match status" value="1"/>
</dbReference>
<comment type="catalytic activity">
    <reaction evidence="1">
        <text>ATP + protein L-histidine = ADP + protein N-phospho-L-histidine.</text>
        <dbReference type="EC" id="2.7.13.3"/>
    </reaction>
</comment>
<dbReference type="Pfam" id="PF02518">
    <property type="entry name" value="HATPase_c"/>
    <property type="match status" value="1"/>
</dbReference>
<keyword evidence="6" id="KW-0808">Transferase</keyword>
<dbReference type="Gene3D" id="6.10.340.10">
    <property type="match status" value="1"/>
</dbReference>
<dbReference type="AlphaFoldDB" id="A0A426U0J4"/>
<evidence type="ECO:0000256" key="6">
    <source>
        <dbReference type="ARBA" id="ARBA00022679"/>
    </source>
</evidence>
<feature type="coiled-coil region" evidence="11">
    <location>
        <begin position="405"/>
        <end position="432"/>
    </location>
</feature>
<dbReference type="SMART" id="SM00387">
    <property type="entry name" value="HATPase_c"/>
    <property type="match status" value="1"/>
</dbReference>
<keyword evidence="7" id="KW-0418">Kinase</keyword>
<dbReference type="PROSITE" id="PS50885">
    <property type="entry name" value="HAMP"/>
    <property type="match status" value="1"/>
</dbReference>
<dbReference type="PROSITE" id="PS50109">
    <property type="entry name" value="HIS_KIN"/>
    <property type="match status" value="1"/>
</dbReference>
<organism evidence="15 16">
    <name type="scientific">Candidatus Viridilinea halotolerans</name>
    <dbReference type="NCBI Taxonomy" id="2491704"/>
    <lineage>
        <taxon>Bacteria</taxon>
        <taxon>Bacillati</taxon>
        <taxon>Chloroflexota</taxon>
        <taxon>Chloroflexia</taxon>
        <taxon>Chloroflexales</taxon>
        <taxon>Chloroflexineae</taxon>
        <taxon>Oscillochloridaceae</taxon>
        <taxon>Candidatus Viridilinea</taxon>
    </lineage>
</organism>
<dbReference type="PANTHER" id="PTHR43047:SF72">
    <property type="entry name" value="OSMOSENSING HISTIDINE PROTEIN KINASE SLN1"/>
    <property type="match status" value="1"/>
</dbReference>
<dbReference type="SUPFAM" id="SSF158472">
    <property type="entry name" value="HAMP domain-like"/>
    <property type="match status" value="1"/>
</dbReference>